<dbReference type="EC" id="6.3.5.4" evidence="3"/>
<sequence>MCGIAGILMNQAALPDVSVLRAMAASMAFRGPDDEGIHVAPSIGLVHRRLSIRDLSSAGHCPMSTADGRYTLVFNGEIYNWRELRAELESMGQVFHSQSDTEVVLQAYNAWGTDVIARLEGMFALAVWDDQAGSLFLARDRMGEKPLYYARTDQGLAFSSSPSAVLHATGPLPLDPMGIACHLSHTFIPATHTGWAGLRVLAPATWLLAHADGRIEERRYWDFPRTSPKPIAWADALSEVESILDDSVQRTLDADVEVGVFLSGGVDSSLIAALAARHNKRVKAFSIGFAEVQYNELPYSEAVAKHLGIEQHVHIVTCDDIIDALPHLVRQYGQPFGDASALPTYLVSRLARQHAKVCLSGDGGDELFGGYWRLQAGVYAARYGALVPTWLRRHAVPAVASRLGRLGRRLDAMNTLSLAEAGSGYTNSESWFNHLQQVAGPNLLPALDMEKLVAARVGKATNRPEASIVQRLLYDDIQIQFPDALLAKVDVASMAASLEVREPFLTPRLLEFAWGLPDHTKLKWGNRKALLKEIAARHVPRDVVYRPKMGFASPLDKWFKGELGEYGASLFEHSVAVASGYVAPGIFETTLARHRQSGKEATRLWLLLWLELWFRTQQAEADVKEAL</sequence>
<keyword evidence="4 9" id="KW-0547">Nucleotide-binding</keyword>
<keyword evidence="5 9" id="KW-0067">ATP-binding</keyword>
<dbReference type="InterPro" id="IPR014729">
    <property type="entry name" value="Rossmann-like_a/b/a_fold"/>
</dbReference>
<feature type="active site" description="For GATase activity" evidence="8">
    <location>
        <position position="2"/>
    </location>
</feature>
<dbReference type="MEROPS" id="C44.001"/>
<organism evidence="12 13">
    <name type="scientific">Herbaspirillum seropedicae (strain SmR1)</name>
    <dbReference type="NCBI Taxonomy" id="757424"/>
    <lineage>
        <taxon>Bacteria</taxon>
        <taxon>Pseudomonadati</taxon>
        <taxon>Pseudomonadota</taxon>
        <taxon>Betaproteobacteria</taxon>
        <taxon>Burkholderiales</taxon>
        <taxon>Oxalobacteraceae</taxon>
        <taxon>Herbaspirillum</taxon>
    </lineage>
</organism>
<feature type="site" description="Important for beta-aspartyl-AMP intermediate formation" evidence="10">
    <location>
        <position position="362"/>
    </location>
</feature>
<evidence type="ECO:0000256" key="9">
    <source>
        <dbReference type="PIRSR" id="PIRSR001589-2"/>
    </source>
</evidence>
<keyword evidence="8" id="KW-0061">Asparagine biosynthesis</keyword>
<evidence type="ECO:0000256" key="7">
    <source>
        <dbReference type="ARBA" id="ARBA00048741"/>
    </source>
</evidence>
<dbReference type="PIRSF" id="PIRSF001589">
    <property type="entry name" value="Asn_synthetase_glu-h"/>
    <property type="match status" value="1"/>
</dbReference>
<dbReference type="Gene3D" id="3.40.50.620">
    <property type="entry name" value="HUPs"/>
    <property type="match status" value="1"/>
</dbReference>
<dbReference type="SUPFAM" id="SSF56235">
    <property type="entry name" value="N-terminal nucleophile aminohydrolases (Ntn hydrolases)"/>
    <property type="match status" value="1"/>
</dbReference>
<evidence type="ECO:0000256" key="6">
    <source>
        <dbReference type="ARBA" id="ARBA00022962"/>
    </source>
</evidence>
<dbReference type="SUPFAM" id="SSF52402">
    <property type="entry name" value="Adenine nucleotide alpha hydrolases-like"/>
    <property type="match status" value="1"/>
</dbReference>
<accession>D8IUE9</accession>
<protein>
    <recommendedName>
        <fullName evidence="3">asparagine synthase (glutamine-hydrolyzing)</fullName>
        <ecNumber evidence="3">6.3.5.4</ecNumber>
    </recommendedName>
</protein>
<dbReference type="Proteomes" id="UP000000329">
    <property type="component" value="Chromosome"/>
</dbReference>
<dbReference type="KEGG" id="hse:Hsero_4212"/>
<evidence type="ECO:0000256" key="4">
    <source>
        <dbReference type="ARBA" id="ARBA00022741"/>
    </source>
</evidence>
<dbReference type="Pfam" id="PF00733">
    <property type="entry name" value="Asn_synthase"/>
    <property type="match status" value="1"/>
</dbReference>
<dbReference type="GO" id="GO:0004066">
    <property type="term" value="F:asparagine synthase (glutamine-hydrolyzing) activity"/>
    <property type="evidence" value="ECO:0007669"/>
    <property type="project" value="UniProtKB-EC"/>
</dbReference>
<evidence type="ECO:0000256" key="8">
    <source>
        <dbReference type="PIRSR" id="PIRSR001589-1"/>
    </source>
</evidence>
<dbReference type="OrthoDB" id="9763290at2"/>
<dbReference type="GeneID" id="29392451"/>
<dbReference type="InterPro" id="IPR033738">
    <property type="entry name" value="AsnB_N"/>
</dbReference>
<dbReference type="InterPro" id="IPR017932">
    <property type="entry name" value="GATase_2_dom"/>
</dbReference>
<dbReference type="CDD" id="cd01991">
    <property type="entry name" value="Asn_synthase_B_C"/>
    <property type="match status" value="1"/>
</dbReference>
<dbReference type="Pfam" id="PF13522">
    <property type="entry name" value="GATase_6"/>
    <property type="match status" value="1"/>
</dbReference>
<dbReference type="AlphaFoldDB" id="D8IUE9"/>
<dbReference type="RefSeq" id="WP_013236138.1">
    <property type="nucleotide sequence ID" value="NC_014323.1"/>
</dbReference>
<dbReference type="InterPro" id="IPR029055">
    <property type="entry name" value="Ntn_hydrolases_N"/>
</dbReference>
<dbReference type="PANTHER" id="PTHR43284">
    <property type="entry name" value="ASPARAGINE SYNTHETASE (GLUTAMINE-HYDROLYZING)"/>
    <property type="match status" value="1"/>
</dbReference>
<dbReference type="Gene3D" id="3.60.20.10">
    <property type="entry name" value="Glutamine Phosphoribosylpyrophosphate, subunit 1, domain 1"/>
    <property type="match status" value="1"/>
</dbReference>
<comment type="pathway">
    <text evidence="1">Amino-acid biosynthesis; L-asparagine biosynthesis; L-asparagine from L-aspartate (L-Gln route): step 1/1.</text>
</comment>
<dbReference type="STRING" id="757424.Hsero_4212"/>
<evidence type="ECO:0000313" key="12">
    <source>
        <dbReference type="EMBL" id="ADJ65681.1"/>
    </source>
</evidence>
<proteinExistence type="inferred from homology"/>
<dbReference type="EMBL" id="CP002039">
    <property type="protein sequence ID" value="ADJ65681.1"/>
    <property type="molecule type" value="Genomic_DNA"/>
</dbReference>
<dbReference type="GO" id="GO:0005524">
    <property type="term" value="F:ATP binding"/>
    <property type="evidence" value="ECO:0007669"/>
    <property type="project" value="UniProtKB-KW"/>
</dbReference>
<gene>
    <name evidence="12" type="primary">asnB</name>
    <name evidence="12" type="ordered locus">Hsero_4212</name>
</gene>
<name>D8IUE9_HERSS</name>
<evidence type="ECO:0000256" key="1">
    <source>
        <dbReference type="ARBA" id="ARBA00005187"/>
    </source>
</evidence>
<dbReference type="GO" id="GO:0005829">
    <property type="term" value="C:cytosol"/>
    <property type="evidence" value="ECO:0007669"/>
    <property type="project" value="TreeGrafter"/>
</dbReference>
<keyword evidence="8" id="KW-0028">Amino-acid biosynthesis</keyword>
<dbReference type="InterPro" id="IPR006426">
    <property type="entry name" value="Asn_synth_AEB"/>
</dbReference>
<feature type="binding site" evidence="9">
    <location>
        <position position="287"/>
    </location>
    <ligand>
        <name>ATP</name>
        <dbReference type="ChEBI" id="CHEBI:30616"/>
    </ligand>
</feature>
<evidence type="ECO:0000256" key="2">
    <source>
        <dbReference type="ARBA" id="ARBA00005752"/>
    </source>
</evidence>
<reference evidence="12 13" key="1">
    <citation type="submission" date="2010-04" db="EMBL/GenBank/DDBJ databases">
        <title>The genome of Herbaspirillum seropedicae SmR1, an endophytic, nitrogen-fixing, plant-growth promoting beta-Proteobacteria.</title>
        <authorList>
            <person name="Pedrosa F.O."/>
            <person name="Monteiro R.A."/>
            <person name="Wassem R."/>
            <person name="Cruz L.M."/>
            <person name="Ayub R.A."/>
            <person name="Colauto N.B."/>
            <person name="Fernandez M.A."/>
            <person name="Fungaro M.H.P."/>
            <person name="Grisard E.C."/>
            <person name="Hungria M."/>
            <person name="Madeira H.M.F."/>
            <person name="Nodari R.O."/>
            <person name="Osaku C.A."/>
            <person name="Petzl-Erler M.L."/>
            <person name="Terenzi H."/>
            <person name="Vieira L.G.E."/>
            <person name="Almeida M.I.M."/>
            <person name="Alves L.R."/>
            <person name="Arantes O.M.N."/>
            <person name="Balsanelli E."/>
            <person name="Barcellos F.G."/>
            <person name="Baura V.A."/>
            <person name="Binde D.R."/>
            <person name="Campo R.J."/>
            <person name="Chubatsu L.S."/>
            <person name="Chueire L.M.O."/>
            <person name="Ciferri R.R."/>
            <person name="Correa L.C."/>
            <person name="da Conceicao Silva J.L."/>
            <person name="Dabul A.N.G."/>
            <person name="Dambros B.P."/>
            <person name="Faoro H."/>
            <person name="Favetti A."/>
            <person name="Friedermann G."/>
            <person name="Furlaneto M.C."/>
            <person name="Gasques L.S."/>
            <person name="Gimenes C.C.T."/>
            <person name="Gioppo N.M.R."/>
            <person name="Glienke-Blanco C."/>
            <person name="Godoy L.P."/>
            <person name="Guerra M.P."/>
            <person name="Karp S."/>
            <person name="Kava-Cordeiro V."/>
            <person name="Margarido V.P."/>
            <person name="Mathioni S.M."/>
            <person name="Menck-Soares M.A."/>
            <person name="Murace N.K."/>
            <person name="Nicolas M.F."/>
            <person name="Oliveira C.E.C."/>
            <person name="Pagnan N.A.B."/>
            <person name="Pamphile J.A."/>
            <person name="Patussi E.V."/>
            <person name="Pereira L.F.P."/>
            <person name="Pereira-Ferrari L."/>
            <person name="Pinto F.G.S."/>
            <person name="Precoma C."/>
            <person name="Prioli A.J."/>
            <person name="Prioli S.M.A.P."/>
            <person name="Raittz R.T."/>
            <person name="Ramos H.J.O."/>
            <person name="Ribeiro E.M.S.F."/>
            <person name="Rigo L.U."/>
            <person name="Rocha C.L.M.S.C."/>
            <person name="Rocha S.N."/>
            <person name="Santos K."/>
            <person name="Satori D."/>
            <person name="Silva A.G."/>
            <person name="Simao R.C.G."/>
            <person name="Soares M.A.M."/>
            <person name="Souza E.M."/>
            <person name="Steffens M.B.R."/>
            <person name="Steindel M."/>
            <person name="Tadra-Sfeir M.Z."/>
            <person name="Takahashi E.K."/>
            <person name="Torres R.A."/>
            <person name="Valle J.S."/>
            <person name="Vernal J.I."/>
            <person name="Vilas-Boas L.A."/>
            <person name="Watanabe M.A.E."/>
            <person name="Weiss V.A."/>
            <person name="Yates M.A."/>
            <person name="Souza E.M."/>
        </authorList>
    </citation>
    <scope>NUCLEOTIDE SEQUENCE [LARGE SCALE GENOMIC DNA]</scope>
    <source>
        <strain evidence="12 13">SmR1</strain>
    </source>
</reference>
<dbReference type="InterPro" id="IPR051786">
    <property type="entry name" value="ASN_synthetase/amidase"/>
</dbReference>
<evidence type="ECO:0000313" key="13">
    <source>
        <dbReference type="Proteomes" id="UP000000329"/>
    </source>
</evidence>
<dbReference type="PANTHER" id="PTHR43284:SF1">
    <property type="entry name" value="ASPARAGINE SYNTHETASE"/>
    <property type="match status" value="1"/>
</dbReference>
<feature type="binding site" evidence="9">
    <location>
        <position position="100"/>
    </location>
    <ligand>
        <name>L-glutamine</name>
        <dbReference type="ChEBI" id="CHEBI:58359"/>
    </ligand>
</feature>
<feature type="domain" description="Glutamine amidotransferase type-2" evidence="11">
    <location>
        <begin position="2"/>
        <end position="212"/>
    </location>
</feature>
<keyword evidence="13" id="KW-1185">Reference proteome</keyword>
<keyword evidence="12" id="KW-0436">Ligase</keyword>
<dbReference type="InterPro" id="IPR001962">
    <property type="entry name" value="Asn_synthase"/>
</dbReference>
<dbReference type="PROSITE" id="PS51278">
    <property type="entry name" value="GATASE_TYPE_2"/>
    <property type="match status" value="1"/>
</dbReference>
<evidence type="ECO:0000259" key="11">
    <source>
        <dbReference type="PROSITE" id="PS51278"/>
    </source>
</evidence>
<dbReference type="CDD" id="cd00712">
    <property type="entry name" value="AsnB"/>
    <property type="match status" value="1"/>
</dbReference>
<dbReference type="eggNOG" id="COG0367">
    <property type="taxonomic scope" value="Bacteria"/>
</dbReference>
<evidence type="ECO:0000256" key="3">
    <source>
        <dbReference type="ARBA" id="ARBA00012737"/>
    </source>
</evidence>
<comment type="similarity">
    <text evidence="2">Belongs to the asparagine synthetase family.</text>
</comment>
<feature type="binding site" evidence="9">
    <location>
        <begin position="360"/>
        <end position="361"/>
    </location>
    <ligand>
        <name>ATP</name>
        <dbReference type="ChEBI" id="CHEBI:30616"/>
    </ligand>
</feature>
<dbReference type="HOGENOM" id="CLU_014658_3_1_4"/>
<comment type="catalytic activity">
    <reaction evidence="7">
        <text>L-aspartate + L-glutamine + ATP + H2O = L-asparagine + L-glutamate + AMP + diphosphate + H(+)</text>
        <dbReference type="Rhea" id="RHEA:12228"/>
        <dbReference type="ChEBI" id="CHEBI:15377"/>
        <dbReference type="ChEBI" id="CHEBI:15378"/>
        <dbReference type="ChEBI" id="CHEBI:29985"/>
        <dbReference type="ChEBI" id="CHEBI:29991"/>
        <dbReference type="ChEBI" id="CHEBI:30616"/>
        <dbReference type="ChEBI" id="CHEBI:33019"/>
        <dbReference type="ChEBI" id="CHEBI:58048"/>
        <dbReference type="ChEBI" id="CHEBI:58359"/>
        <dbReference type="ChEBI" id="CHEBI:456215"/>
        <dbReference type="EC" id="6.3.5.4"/>
    </reaction>
</comment>
<evidence type="ECO:0000256" key="10">
    <source>
        <dbReference type="PIRSR" id="PIRSR001589-3"/>
    </source>
</evidence>
<evidence type="ECO:0000256" key="5">
    <source>
        <dbReference type="ARBA" id="ARBA00022840"/>
    </source>
</evidence>
<dbReference type="GO" id="GO:0006529">
    <property type="term" value="P:asparagine biosynthetic process"/>
    <property type="evidence" value="ECO:0007669"/>
    <property type="project" value="UniProtKB-KW"/>
</dbReference>
<dbReference type="NCBIfam" id="TIGR01536">
    <property type="entry name" value="asn_synth_AEB"/>
    <property type="match status" value="1"/>
</dbReference>
<keyword evidence="6 8" id="KW-0315">Glutamine amidotransferase</keyword>